<comment type="similarity">
    <text evidence="1">Belongs to the ROK (NagC/XylR) family.</text>
</comment>
<evidence type="ECO:0000313" key="3">
    <source>
        <dbReference type="Proteomes" id="UP001500427"/>
    </source>
</evidence>
<dbReference type="InterPro" id="IPR043129">
    <property type="entry name" value="ATPase_NBD"/>
</dbReference>
<dbReference type="RefSeq" id="WP_345506903.1">
    <property type="nucleotide sequence ID" value="NZ_BAABIW010000010.1"/>
</dbReference>
<dbReference type="SUPFAM" id="SSF53067">
    <property type="entry name" value="Actin-like ATPase domain"/>
    <property type="match status" value="1"/>
</dbReference>
<proteinExistence type="inferred from homology"/>
<comment type="caution">
    <text evidence="2">The sequence shown here is derived from an EMBL/GenBank/DDBJ whole genome shotgun (WGS) entry which is preliminary data.</text>
</comment>
<dbReference type="PANTHER" id="PTHR18964">
    <property type="entry name" value="ROK (REPRESSOR, ORF, KINASE) FAMILY"/>
    <property type="match status" value="1"/>
</dbReference>
<gene>
    <name evidence="2" type="ORF">GCM10023258_15720</name>
</gene>
<organism evidence="2 3">
    <name type="scientific">Terrabacter aeriphilus</name>
    <dbReference type="NCBI Taxonomy" id="515662"/>
    <lineage>
        <taxon>Bacteria</taxon>
        <taxon>Bacillati</taxon>
        <taxon>Actinomycetota</taxon>
        <taxon>Actinomycetes</taxon>
        <taxon>Micrococcales</taxon>
        <taxon>Intrasporangiaceae</taxon>
        <taxon>Terrabacter</taxon>
    </lineage>
</organism>
<name>A0ABP9JAK3_9MICO</name>
<accession>A0ABP9JAK3</accession>
<dbReference type="InterPro" id="IPR000600">
    <property type="entry name" value="ROK"/>
</dbReference>
<protein>
    <submittedName>
        <fullName evidence="2">ROK family protein</fullName>
    </submittedName>
</protein>
<dbReference type="EMBL" id="BAABIW010000010">
    <property type="protein sequence ID" value="GAA5023987.1"/>
    <property type="molecule type" value="Genomic_DNA"/>
</dbReference>
<evidence type="ECO:0000313" key="2">
    <source>
        <dbReference type="EMBL" id="GAA5023987.1"/>
    </source>
</evidence>
<evidence type="ECO:0000256" key="1">
    <source>
        <dbReference type="ARBA" id="ARBA00006479"/>
    </source>
</evidence>
<dbReference type="Gene3D" id="3.30.420.40">
    <property type="match status" value="2"/>
</dbReference>
<dbReference type="PANTHER" id="PTHR18964:SF149">
    <property type="entry name" value="BIFUNCTIONAL UDP-N-ACETYLGLUCOSAMINE 2-EPIMERASE_N-ACETYLMANNOSAMINE KINASE"/>
    <property type="match status" value="1"/>
</dbReference>
<reference evidence="3" key="1">
    <citation type="journal article" date="2019" name="Int. J. Syst. Evol. Microbiol.">
        <title>The Global Catalogue of Microorganisms (GCM) 10K type strain sequencing project: providing services to taxonomists for standard genome sequencing and annotation.</title>
        <authorList>
            <consortium name="The Broad Institute Genomics Platform"/>
            <consortium name="The Broad Institute Genome Sequencing Center for Infectious Disease"/>
            <person name="Wu L."/>
            <person name="Ma J."/>
        </authorList>
    </citation>
    <scope>NUCLEOTIDE SEQUENCE [LARGE SCALE GENOMIC DNA]</scope>
    <source>
        <strain evidence="3">JCM 17687</strain>
    </source>
</reference>
<sequence length="299" mass="29670">MTGLVVVADVGGSKLLLRACDAEGGVRAEARHETGPDTDGARLDALVGAFVEAHPDASAVAVAVPGLVDDGRVLVSDVLPRLAGWSPAPTAVGPAAVVVNDVRAALAGVCHREPLLQDVVAVVSGTGIAASVLTGGRVLAGSSGWAGELGSVPTSLTGGGGPVLDEVASGRSIERTLGRRGPEVARLLAAGDPRAVRVVTSAGTALGRAVGMLVTLLNPERVVLGGGATRYAGYADAVVAAAGEAALPEAWERCRLDVDDDPGSMVVRGLAALAAFAPLATEGSAHGLPTVPTTSRSRS</sequence>
<keyword evidence="3" id="KW-1185">Reference proteome</keyword>
<dbReference type="Proteomes" id="UP001500427">
    <property type="component" value="Unassembled WGS sequence"/>
</dbReference>
<dbReference type="Pfam" id="PF00480">
    <property type="entry name" value="ROK"/>
    <property type="match status" value="1"/>
</dbReference>